<reference evidence="3 4" key="1">
    <citation type="submission" date="2020-03" db="EMBL/GenBank/DDBJ databases">
        <title>Genomic Encyclopedia of Type Strains, Phase IV (KMG-IV): sequencing the most valuable type-strain genomes for metagenomic binning, comparative biology and taxonomic classification.</title>
        <authorList>
            <person name="Goeker M."/>
        </authorList>
    </citation>
    <scope>NUCLEOTIDE SEQUENCE [LARGE SCALE GENOMIC DNA]</scope>
    <source>
        <strain evidence="3 4">DSM 102865</strain>
    </source>
</reference>
<dbReference type="EMBL" id="JAASQJ010000003">
    <property type="protein sequence ID" value="NIJ54417.1"/>
    <property type="molecule type" value="Genomic_DNA"/>
</dbReference>
<organism evidence="3 4">
    <name type="scientific">Dyadobacter arcticus</name>
    <dbReference type="NCBI Taxonomy" id="1078754"/>
    <lineage>
        <taxon>Bacteria</taxon>
        <taxon>Pseudomonadati</taxon>
        <taxon>Bacteroidota</taxon>
        <taxon>Cytophagia</taxon>
        <taxon>Cytophagales</taxon>
        <taxon>Spirosomataceae</taxon>
        <taxon>Dyadobacter</taxon>
    </lineage>
</organism>
<keyword evidence="4" id="KW-1185">Reference proteome</keyword>
<keyword evidence="2" id="KW-0472">Membrane</keyword>
<name>A0ABX0UNG7_9BACT</name>
<evidence type="ECO:0000256" key="1">
    <source>
        <dbReference type="SAM" id="MobiDB-lite"/>
    </source>
</evidence>
<accession>A0ABX0UNG7</accession>
<evidence type="ECO:0000313" key="3">
    <source>
        <dbReference type="EMBL" id="NIJ54417.1"/>
    </source>
</evidence>
<feature type="region of interest" description="Disordered" evidence="1">
    <location>
        <begin position="1130"/>
        <end position="1167"/>
    </location>
</feature>
<feature type="transmembrane region" description="Helical" evidence="2">
    <location>
        <begin position="286"/>
        <end position="305"/>
    </location>
</feature>
<feature type="transmembrane region" description="Helical" evidence="2">
    <location>
        <begin position="713"/>
        <end position="735"/>
    </location>
</feature>
<dbReference type="Proteomes" id="UP001179181">
    <property type="component" value="Unassembled WGS sequence"/>
</dbReference>
<evidence type="ECO:0000256" key="2">
    <source>
        <dbReference type="SAM" id="Phobius"/>
    </source>
</evidence>
<sequence>MEFPNLSGLFVVKRKHRAVIFSILLVLFSGVTYVFVYIPENQRNLEQLRFRSLQTIDNNVHSKIDNSVVLLNQLLETFKNQRPEYNYNKDTLREYIRTYPNDKFKVSQVDSMPATSEVLKTDSLSSTIFSNNEITVMLQKNQHVISLKYYLNRFIEPLLPAEIFDQYLLLDSAGRVLYQTFPSGVTELNRDSLQGHNDAFLHRELGELRLGGSDYRFFTQRLSIDKMHQIMILGLLKTENYQQLKTQLPETLVLLLAIIGIAIIVTMPWVKLFHLGNRERLTTTDGILCFLPAVILMSILAYGFVKYNEFLRPDSEYPQTMKKTLADGIEKTFISEVNNAYAIVHEMDKLSLTYKYNAVDIGASPDSLDSKSASDSVRSLRKIRLLSEKLKISQVFWLNHKGDEVLNWTAGRKNAPSANYAARGYFRQLVDKRPYYLNDNKAKTFSLEQVTSWTSGRFTSVLSIPSCKENIYTSISFRLEKLSGKLVPAGFSYCIIDKTGKVLYHDNQSKNLNENLINEFSENEKLSNAIISENEKFFVTKYFGKEYRVFIRSMKTIPYHIVIFEDTSIHNSIELKIITFILYMLVGLSIFLALVFMIALSTNSSFWINGTFDFTRFGPKKEYHYQYCLNIIWNLFSIAYLVVLYNYTSILQFLLILFVTISFNIIFENYRLFVWRNMLGDSLSLIRVRIFFILFLAVVALNIVALIKTENKMPWIFQLWVFLFGLLSTFLLYLLPNNNSKKIFNQYGFEKSFSLMVFTRLIIIIGIPVAAFYVSVYNNENMLLSRFRQSSFIAENISKINTQSSEVEFNGAVPDGVWINKVSHSSNSSYKPTWDKESENKLIGYLTGGIISSDYQNPKGFKYNNFEGGKSETFFSDSKAGKLSLLSLPLGYSFPNFVAGSANSPYHAFYWLMVALALGILWYTFHKVLLKLFGLDILLDQTTNDFDGIFKKDDGRNLFVISQPSIIAGEGTVNEICRLITKGVIKGKDNRHLHIDCPDKSFKPYHFTDMSLAPTSDENPEKNKRWQDQLSTIFGEFKPFIILANFENNISNSYSNQLKFDLIENLVTNDRSRIIVNSAINPYQFFESLSTGSSGALDATTGSEQVLARWSSSQRHFKIVFKNMNAIKDSAGATPDSSEQNSSRITNNHAFSQSIRRPVQDSRSKSKYDKNIKIDSDTYNLTESLPDSHFQNLWMYLTSEEKFLLYDLAEDGLVNTHDSRNLSILISKGLMVQTESGIKLFNDRFRNFVLADIGNADAVKIRKQISENGTWVQLRTLLIIILITSFAIVFASNQKVYSASLSYITAISGAVAAVIQFFSLFKASGK</sequence>
<protein>
    <recommendedName>
        <fullName evidence="5">Cache domain-containing protein</fullName>
    </recommendedName>
</protein>
<feature type="transmembrane region" description="Helical" evidence="2">
    <location>
        <begin position="580"/>
        <end position="602"/>
    </location>
</feature>
<feature type="transmembrane region" description="Helical" evidence="2">
    <location>
        <begin position="908"/>
        <end position="925"/>
    </location>
</feature>
<evidence type="ECO:0000313" key="4">
    <source>
        <dbReference type="Proteomes" id="UP001179181"/>
    </source>
</evidence>
<dbReference type="Gene3D" id="3.30.450.20">
    <property type="entry name" value="PAS domain"/>
    <property type="match status" value="1"/>
</dbReference>
<keyword evidence="2" id="KW-0812">Transmembrane</keyword>
<feature type="compositionally biased region" description="Basic and acidic residues" evidence="1">
    <location>
        <begin position="1158"/>
        <end position="1167"/>
    </location>
</feature>
<feature type="transmembrane region" description="Helical" evidence="2">
    <location>
        <begin position="252"/>
        <end position="274"/>
    </location>
</feature>
<feature type="transmembrane region" description="Helical" evidence="2">
    <location>
        <begin position="649"/>
        <end position="667"/>
    </location>
</feature>
<feature type="transmembrane region" description="Helical" evidence="2">
    <location>
        <begin position="755"/>
        <end position="776"/>
    </location>
</feature>
<feature type="transmembrane region" description="Helical" evidence="2">
    <location>
        <begin position="688"/>
        <end position="707"/>
    </location>
</feature>
<feature type="transmembrane region" description="Helical" evidence="2">
    <location>
        <begin position="623"/>
        <end position="643"/>
    </location>
</feature>
<gene>
    <name evidence="3" type="ORF">FHS68_003599</name>
</gene>
<keyword evidence="2" id="KW-1133">Transmembrane helix</keyword>
<feature type="transmembrane region" description="Helical" evidence="2">
    <location>
        <begin position="1303"/>
        <end position="1321"/>
    </location>
</feature>
<evidence type="ECO:0008006" key="5">
    <source>
        <dbReference type="Google" id="ProtNLM"/>
    </source>
</evidence>
<feature type="transmembrane region" description="Helical" evidence="2">
    <location>
        <begin position="1272"/>
        <end position="1291"/>
    </location>
</feature>
<feature type="compositionally biased region" description="Polar residues" evidence="1">
    <location>
        <begin position="1135"/>
        <end position="1155"/>
    </location>
</feature>
<proteinExistence type="predicted"/>
<feature type="transmembrane region" description="Helical" evidence="2">
    <location>
        <begin position="18"/>
        <end position="38"/>
    </location>
</feature>
<comment type="caution">
    <text evidence="3">The sequence shown here is derived from an EMBL/GenBank/DDBJ whole genome shotgun (WGS) entry which is preliminary data.</text>
</comment>
<dbReference type="RefSeq" id="WP_167272564.1">
    <property type="nucleotide sequence ID" value="NZ_JAASQJ010000003.1"/>
</dbReference>